<sequence>MRKTTTHGRKLKRLQAHAQPGQAIAAHASPVGRAVIAREEIDSVTELMTYMTSVSTRIYFTLDGERDPKLLANLALVLGVGAEVALALVPHHPEAKRLHAALRTVLQFSVDGGRWQSSQAKILHEAAQLATEVFLERSTLGTLFFPGAFELAEKVRNGTARMSDVAGAEVYNQKAATASGAQG</sequence>
<evidence type="ECO:0000313" key="1">
    <source>
        <dbReference type="EMBL" id="ABM37585.1"/>
    </source>
</evidence>
<accession>A1VPK7</accession>
<reference evidence="2" key="1">
    <citation type="journal article" date="2009" name="Environ. Microbiol.">
        <title>The genome of Polaromonas naphthalenivorans strain CJ2, isolated from coal tar-contaminated sediment, reveals physiological and metabolic versatility and evolution through extensive horizontal gene transfer.</title>
        <authorList>
            <person name="Yagi J.M."/>
            <person name="Sims D."/>
            <person name="Brettin T."/>
            <person name="Bruce D."/>
            <person name="Madsen E.L."/>
        </authorList>
    </citation>
    <scope>NUCLEOTIDE SEQUENCE [LARGE SCALE GENOMIC DNA]</scope>
    <source>
        <strain evidence="2">CJ2</strain>
    </source>
</reference>
<dbReference type="OrthoDB" id="8903680at2"/>
<dbReference type="EMBL" id="CP000529">
    <property type="protein sequence ID" value="ABM37585.1"/>
    <property type="molecule type" value="Genomic_DNA"/>
</dbReference>
<proteinExistence type="predicted"/>
<keyword evidence="2" id="KW-1185">Reference proteome</keyword>
<gene>
    <name evidence="1" type="ordered locus">Pnap_2277</name>
</gene>
<evidence type="ECO:0000313" key="2">
    <source>
        <dbReference type="Proteomes" id="UP000000644"/>
    </source>
</evidence>
<organism evidence="1 2">
    <name type="scientific">Polaromonas naphthalenivorans (strain CJ2)</name>
    <dbReference type="NCBI Taxonomy" id="365044"/>
    <lineage>
        <taxon>Bacteria</taxon>
        <taxon>Pseudomonadati</taxon>
        <taxon>Pseudomonadota</taxon>
        <taxon>Betaproteobacteria</taxon>
        <taxon>Burkholderiales</taxon>
        <taxon>Comamonadaceae</taxon>
        <taxon>Polaromonas</taxon>
    </lineage>
</organism>
<dbReference type="Proteomes" id="UP000000644">
    <property type="component" value="Chromosome"/>
</dbReference>
<dbReference type="RefSeq" id="WP_011801663.1">
    <property type="nucleotide sequence ID" value="NC_008781.1"/>
</dbReference>
<dbReference type="KEGG" id="pna:Pnap_2277"/>
<dbReference type="AlphaFoldDB" id="A1VPK7"/>
<dbReference type="STRING" id="365044.Pnap_2277"/>
<dbReference type="HOGENOM" id="CLU_1473919_0_0_4"/>
<protein>
    <submittedName>
        <fullName evidence="1">Uncharacterized protein</fullName>
    </submittedName>
</protein>
<name>A1VPK7_POLNA</name>